<keyword evidence="1" id="KW-0808">Transferase</keyword>
<keyword evidence="2 3" id="KW-0520">NAD</keyword>
<feature type="binding site" evidence="3 4">
    <location>
        <position position="170"/>
    </location>
    <ligand>
        <name>Zn(2+)</name>
        <dbReference type="ChEBI" id="CHEBI:29105"/>
    </ligand>
</feature>
<evidence type="ECO:0000256" key="2">
    <source>
        <dbReference type="ARBA" id="ARBA00023027"/>
    </source>
</evidence>
<dbReference type="NCBIfam" id="NF001753">
    <property type="entry name" value="PRK00481.1-3"/>
    <property type="match status" value="1"/>
</dbReference>
<comment type="catalytic activity">
    <reaction evidence="3">
        <text>N(6)-succinyl-L-lysyl-[protein] + NAD(+) + H2O = 2''-O-succinyl-ADP-D-ribose + nicotinamide + L-lysyl-[protein]</text>
        <dbReference type="Rhea" id="RHEA:47668"/>
        <dbReference type="Rhea" id="RHEA-COMP:9752"/>
        <dbReference type="Rhea" id="RHEA-COMP:11877"/>
        <dbReference type="ChEBI" id="CHEBI:15377"/>
        <dbReference type="ChEBI" id="CHEBI:17154"/>
        <dbReference type="ChEBI" id="CHEBI:29969"/>
        <dbReference type="ChEBI" id="CHEBI:57540"/>
        <dbReference type="ChEBI" id="CHEBI:87830"/>
        <dbReference type="ChEBI" id="CHEBI:87832"/>
    </reaction>
</comment>
<dbReference type="HAMAP" id="MF_01121">
    <property type="entry name" value="Sirtuin_ClassIII"/>
    <property type="match status" value="1"/>
</dbReference>
<evidence type="ECO:0000259" key="6">
    <source>
        <dbReference type="PROSITE" id="PS50305"/>
    </source>
</evidence>
<dbReference type="EMBL" id="NTGA01000017">
    <property type="protein sequence ID" value="PAY23160.1"/>
    <property type="molecule type" value="Genomic_DNA"/>
</dbReference>
<evidence type="ECO:0000256" key="5">
    <source>
        <dbReference type="SAM" id="MobiDB-lite"/>
    </source>
</evidence>
<comment type="cofactor">
    <cofactor evidence="3">
        <name>Zn(2+)</name>
        <dbReference type="ChEBI" id="CHEBI:29105"/>
    </cofactor>
    <text evidence="3">Binds 1 zinc ion per subunit.</text>
</comment>
<feature type="domain" description="Deacetylase sirtuin-type" evidence="6">
    <location>
        <begin position="16"/>
        <end position="264"/>
    </location>
</feature>
<feature type="binding site" evidence="3">
    <location>
        <begin position="119"/>
        <end position="122"/>
    </location>
    <ligand>
        <name>NAD(+)</name>
        <dbReference type="ChEBI" id="CHEBI:57540"/>
    </ligand>
</feature>
<evidence type="ECO:0000256" key="3">
    <source>
        <dbReference type="HAMAP-Rule" id="MF_01121"/>
    </source>
</evidence>
<dbReference type="InterPro" id="IPR026590">
    <property type="entry name" value="Ssirtuin_cat_dom"/>
</dbReference>
<protein>
    <recommendedName>
        <fullName evidence="3">NAD-dependent protein deacylase</fullName>
        <ecNumber evidence="3">2.3.1.286</ecNumber>
    </recommendedName>
    <alternativeName>
        <fullName evidence="3">Regulatory protein SIR2 homolog</fullName>
    </alternativeName>
</protein>
<feature type="region of interest" description="Disordered" evidence="5">
    <location>
        <begin position="1"/>
        <end position="23"/>
    </location>
</feature>
<dbReference type="GO" id="GO:0008270">
    <property type="term" value="F:zinc ion binding"/>
    <property type="evidence" value="ECO:0007669"/>
    <property type="project" value="UniProtKB-UniRule"/>
</dbReference>
<dbReference type="CDD" id="cd01412">
    <property type="entry name" value="SIRT5_Af1_CobB"/>
    <property type="match status" value="1"/>
</dbReference>
<dbReference type="GO" id="GO:0036054">
    <property type="term" value="F:protein-malonyllysine demalonylase activity"/>
    <property type="evidence" value="ECO:0007669"/>
    <property type="project" value="InterPro"/>
</dbReference>
<keyword evidence="3" id="KW-0963">Cytoplasm</keyword>
<feature type="binding site" evidence="3 4">
    <location>
        <position position="173"/>
    </location>
    <ligand>
        <name>Zn(2+)</name>
        <dbReference type="ChEBI" id="CHEBI:29105"/>
    </ligand>
</feature>
<gene>
    <name evidence="3" type="primary">cobB</name>
    <name evidence="7" type="ORF">CEY15_10240</name>
</gene>
<comment type="caution">
    <text evidence="7">The sequence shown here is derived from an EMBL/GenBank/DDBJ whole genome shotgun (WGS) entry which is preliminary data.</text>
</comment>
<organism evidence="7 8">
    <name type="scientific">Dietzia natronolimnaea</name>
    <dbReference type="NCBI Taxonomy" id="161920"/>
    <lineage>
        <taxon>Bacteria</taxon>
        <taxon>Bacillati</taxon>
        <taxon>Actinomycetota</taxon>
        <taxon>Actinomycetes</taxon>
        <taxon>Mycobacteriales</taxon>
        <taxon>Dietziaceae</taxon>
        <taxon>Dietzia</taxon>
    </lineage>
</organism>
<reference evidence="8" key="1">
    <citation type="submission" date="2017-09" db="EMBL/GenBank/DDBJ databases">
        <authorList>
            <person name="Zhang Y."/>
            <person name="Huang X."/>
            <person name="Liu J."/>
            <person name="Lu L."/>
            <person name="Peng K."/>
        </authorList>
    </citation>
    <scope>NUCLEOTIDE SEQUENCE [LARGE SCALE GENOMIC DNA]</scope>
    <source>
        <strain evidence="8">S-XJ-1</strain>
    </source>
</reference>
<dbReference type="Proteomes" id="UP000218810">
    <property type="component" value="Unassembled WGS sequence"/>
</dbReference>
<feature type="binding site" evidence="3">
    <location>
        <begin position="210"/>
        <end position="212"/>
    </location>
    <ligand>
        <name>NAD(+)</name>
        <dbReference type="ChEBI" id="CHEBI:57540"/>
    </ligand>
</feature>
<dbReference type="PROSITE" id="PS50305">
    <property type="entry name" value="SIRTUIN"/>
    <property type="match status" value="1"/>
</dbReference>
<accession>A0A2A2WPP9</accession>
<dbReference type="InterPro" id="IPR026591">
    <property type="entry name" value="Sirtuin_cat_small_dom_sf"/>
</dbReference>
<dbReference type="Gene3D" id="3.30.1600.10">
    <property type="entry name" value="SIR2/SIRT2 'Small Domain"/>
    <property type="match status" value="1"/>
</dbReference>
<comment type="catalytic activity">
    <reaction evidence="3">
        <text>N(6)-acetyl-L-lysyl-[protein] + NAD(+) + H2O = 2''-O-acetyl-ADP-D-ribose + nicotinamide + L-lysyl-[protein]</text>
        <dbReference type="Rhea" id="RHEA:43636"/>
        <dbReference type="Rhea" id="RHEA-COMP:9752"/>
        <dbReference type="Rhea" id="RHEA-COMP:10731"/>
        <dbReference type="ChEBI" id="CHEBI:15377"/>
        <dbReference type="ChEBI" id="CHEBI:17154"/>
        <dbReference type="ChEBI" id="CHEBI:29969"/>
        <dbReference type="ChEBI" id="CHEBI:57540"/>
        <dbReference type="ChEBI" id="CHEBI:61930"/>
        <dbReference type="ChEBI" id="CHEBI:83767"/>
        <dbReference type="EC" id="2.3.1.286"/>
    </reaction>
</comment>
<dbReference type="GO" id="GO:0036055">
    <property type="term" value="F:protein-succinyllysine desuccinylase activity"/>
    <property type="evidence" value="ECO:0007669"/>
    <property type="project" value="UniProtKB-UniRule"/>
</dbReference>
<dbReference type="EC" id="2.3.1.286" evidence="3"/>
<feature type="binding site" evidence="3 4">
    <location>
        <position position="148"/>
    </location>
    <ligand>
        <name>Zn(2+)</name>
        <dbReference type="ChEBI" id="CHEBI:29105"/>
    </ligand>
</feature>
<feature type="active site" description="Proton acceptor" evidence="3 4">
    <location>
        <position position="137"/>
    </location>
</feature>
<proteinExistence type="inferred from homology"/>
<dbReference type="Pfam" id="PF02146">
    <property type="entry name" value="SIR2"/>
    <property type="match status" value="1"/>
</dbReference>
<dbReference type="InterPro" id="IPR003000">
    <property type="entry name" value="Sirtuin"/>
</dbReference>
<dbReference type="InterPro" id="IPR050134">
    <property type="entry name" value="NAD-dep_sirtuin_deacylases"/>
</dbReference>
<evidence type="ECO:0000256" key="1">
    <source>
        <dbReference type="ARBA" id="ARBA00022679"/>
    </source>
</evidence>
<sequence>MTPRGVGPDRPHPDMGPDLGPDMSKARLALAGGGPLVVLTGAGMSAESGVPTFRDAQTGLWARHDPAALATPDAWDRDRDAVWAWYRWREHLVGSAEPNAGHLAIARAAGERRVTVVTQNVDDLHERAGTADVHHLHGSLFAHRCDVCGTAIEVGPAPSEPVDRLAPPSCSRCGGRARPGVVWFGEMLPRQPWDAAVSAISTASAVLVVGTSGLVHPAASLPGLAADRGVPLVEVNPGSPGFPHEASVHLRATAAQALPSLLAP</sequence>
<comment type="domain">
    <text evidence="3">2 residues (Tyr-86 and Arg-89) present in a large hydrophobic pocket are probably involved in substrate specificity. They are important for desuccinylation activity, but dispensable for deacetylation activity.</text>
</comment>
<evidence type="ECO:0000313" key="8">
    <source>
        <dbReference type="Proteomes" id="UP000218810"/>
    </source>
</evidence>
<dbReference type="AlphaFoldDB" id="A0A2A2WPP9"/>
<dbReference type="InterPro" id="IPR029035">
    <property type="entry name" value="DHS-like_NAD/FAD-binding_dom"/>
</dbReference>
<dbReference type="GO" id="GO:0070403">
    <property type="term" value="F:NAD+ binding"/>
    <property type="evidence" value="ECO:0007669"/>
    <property type="project" value="UniProtKB-UniRule"/>
</dbReference>
<comment type="caution">
    <text evidence="3">Lacks conserved residue(s) required for the propagation of feature annotation.</text>
</comment>
<comment type="function">
    <text evidence="3">NAD-dependent lysine deacetylase and desuccinylase that specifically removes acetyl and succinyl groups on target proteins. Modulates the activities of several proteins which are inactive in their acylated form.</text>
</comment>
<feature type="binding site" evidence="3">
    <location>
        <position position="89"/>
    </location>
    <ligand>
        <name>substrate</name>
    </ligand>
</feature>
<evidence type="ECO:0000256" key="4">
    <source>
        <dbReference type="PROSITE-ProRule" id="PRU00236"/>
    </source>
</evidence>
<feature type="binding site" evidence="3 4">
    <location>
        <position position="145"/>
    </location>
    <ligand>
        <name>Zn(2+)</name>
        <dbReference type="ChEBI" id="CHEBI:29105"/>
    </ligand>
</feature>
<dbReference type="Gene3D" id="3.40.50.1220">
    <property type="entry name" value="TPP-binding domain"/>
    <property type="match status" value="1"/>
</dbReference>
<feature type="binding site" evidence="3">
    <location>
        <position position="254"/>
    </location>
    <ligand>
        <name>NAD(+)</name>
        <dbReference type="ChEBI" id="CHEBI:57540"/>
    </ligand>
</feature>
<comment type="subcellular location">
    <subcellularLocation>
        <location evidence="3">Cytoplasm</location>
    </subcellularLocation>
</comment>
<dbReference type="PANTHER" id="PTHR11085">
    <property type="entry name" value="NAD-DEPENDENT PROTEIN DEACYLASE SIRTUIN-5, MITOCHONDRIAL-RELATED"/>
    <property type="match status" value="1"/>
</dbReference>
<dbReference type="SUPFAM" id="SSF52467">
    <property type="entry name" value="DHS-like NAD/FAD-binding domain"/>
    <property type="match status" value="1"/>
</dbReference>
<dbReference type="OrthoDB" id="9800582at2"/>
<dbReference type="InterPro" id="IPR027546">
    <property type="entry name" value="Sirtuin_class_III"/>
</dbReference>
<keyword evidence="3 4" id="KW-0479">Metal-binding</keyword>
<feature type="binding site" evidence="3">
    <location>
        <position position="86"/>
    </location>
    <ligand>
        <name>substrate</name>
    </ligand>
</feature>
<keyword evidence="8" id="KW-1185">Reference proteome</keyword>
<keyword evidence="3 4" id="KW-0862">Zinc</keyword>
<dbReference type="PANTHER" id="PTHR11085:SF4">
    <property type="entry name" value="NAD-DEPENDENT PROTEIN DEACYLASE"/>
    <property type="match status" value="1"/>
</dbReference>
<name>A0A2A2WPP9_9ACTN</name>
<dbReference type="GO" id="GO:0017136">
    <property type="term" value="F:histone deacetylase activity, NAD-dependent"/>
    <property type="evidence" value="ECO:0007669"/>
    <property type="project" value="TreeGrafter"/>
</dbReference>
<evidence type="ECO:0000313" key="7">
    <source>
        <dbReference type="EMBL" id="PAY23160.1"/>
    </source>
</evidence>
<dbReference type="GO" id="GO:0005737">
    <property type="term" value="C:cytoplasm"/>
    <property type="evidence" value="ECO:0007669"/>
    <property type="project" value="UniProtKB-SubCell"/>
</dbReference>
<comment type="similarity">
    <text evidence="3">Belongs to the sirtuin family. Class III subfamily.</text>
</comment>